<dbReference type="SUPFAM" id="SSF46579">
    <property type="entry name" value="Prefoldin"/>
    <property type="match status" value="1"/>
</dbReference>
<dbReference type="CDD" id="cd23163">
    <property type="entry name" value="Prefoldin_2"/>
    <property type="match status" value="1"/>
</dbReference>
<proteinExistence type="inferred from homology"/>
<reference evidence="4 5" key="2">
    <citation type="journal article" date="2018" name="Proc. Natl. Acad. Sci.">
        <title>RNAi is a critical determinant of centromere evolution in closely related fungi.</title>
        <authorList>
            <person name="Yadav V."/>
            <person name="Sun S."/>
            <person name="Billmyre R.B."/>
            <person name="Thimmappa B.C."/>
            <person name="Shea T."/>
            <person name="Lintner R."/>
            <person name="Bakkeren G."/>
            <person name="Cuomo C.A."/>
            <person name="Heitman J."/>
            <person name="Sanyal K."/>
        </authorList>
    </citation>
    <scope>NUCLEOTIDE SEQUENCE [LARGE SCALE GENOMIC DNA]</scope>
    <source>
        <strain evidence="4 5">R265</strain>
    </source>
</reference>
<dbReference type="GO" id="GO:0016272">
    <property type="term" value="C:prefoldin complex"/>
    <property type="evidence" value="ECO:0007669"/>
    <property type="project" value="InterPro"/>
</dbReference>
<gene>
    <name evidence="4" type="ORF">CNBG_1405</name>
</gene>
<dbReference type="FunFam" id="1.10.287.370:FF:000022">
    <property type="entry name" value="Prefoldin subunit 2, putative"/>
    <property type="match status" value="1"/>
</dbReference>
<accession>A0A095C4R1</accession>
<name>A0A095C4R1_CRYD2</name>
<dbReference type="OrthoDB" id="29646at2759"/>
<dbReference type="InterPro" id="IPR002777">
    <property type="entry name" value="PFD_beta-like"/>
</dbReference>
<dbReference type="Pfam" id="PF01920">
    <property type="entry name" value="Prefoldin_2"/>
    <property type="match status" value="1"/>
</dbReference>
<evidence type="ECO:0000256" key="3">
    <source>
        <dbReference type="SAM" id="Coils"/>
    </source>
</evidence>
<dbReference type="InterPro" id="IPR009053">
    <property type="entry name" value="Prefoldin"/>
</dbReference>
<protein>
    <submittedName>
        <fullName evidence="4">Prefoldin subunit 2</fullName>
    </submittedName>
</protein>
<reference evidence="4 5" key="1">
    <citation type="journal article" date="2011" name="MBio">
        <title>Genome variation in Cryptococcus gattii, an emerging pathogen of immunocompetent hosts.</title>
        <authorList>
            <person name="D'Souza C.A."/>
            <person name="Kronstad J.W."/>
            <person name="Taylor G."/>
            <person name="Warren R."/>
            <person name="Yuen M."/>
            <person name="Hu G."/>
            <person name="Jung W.H."/>
            <person name="Sham A."/>
            <person name="Kidd S.E."/>
            <person name="Tangen K."/>
            <person name="Lee N."/>
            <person name="Zeilmaker T."/>
            <person name="Sawkins J."/>
            <person name="McVicker G."/>
            <person name="Shah S."/>
            <person name="Gnerre S."/>
            <person name="Griggs A."/>
            <person name="Zeng Q."/>
            <person name="Bartlett K."/>
            <person name="Li W."/>
            <person name="Wang X."/>
            <person name="Heitman J."/>
            <person name="Stajich J.E."/>
            <person name="Fraser J.A."/>
            <person name="Meyer W."/>
            <person name="Carter D."/>
            <person name="Schein J."/>
            <person name="Krzywinski M."/>
            <person name="Kwon-Chung K.J."/>
            <person name="Varma A."/>
            <person name="Wang J."/>
            <person name="Brunham R."/>
            <person name="Fyfe M."/>
            <person name="Ouellette B.F."/>
            <person name="Siddiqui A."/>
            <person name="Marra M."/>
            <person name="Jones S."/>
            <person name="Holt R."/>
            <person name="Birren B.W."/>
            <person name="Galagan J.E."/>
            <person name="Cuomo C.A."/>
        </authorList>
    </citation>
    <scope>NUCLEOTIDE SEQUENCE [LARGE SCALE GENOMIC DNA]</scope>
    <source>
        <strain evidence="4 5">R265</strain>
    </source>
</reference>
<dbReference type="Gene3D" id="1.10.287.370">
    <property type="match status" value="1"/>
</dbReference>
<keyword evidence="2" id="KW-0143">Chaperone</keyword>
<sequence>MPPKAPTNAQEASIIFQRYRTELQNLAQKIGELESEMDEYSLVLSTLRPLKSSEPSRTCYRLIGGTLVKRSVQDVVPTLETTHSGIKEVLDSLVQSYQEKEKEFEAWRKEAGIQMPR</sequence>
<evidence type="ECO:0000256" key="1">
    <source>
        <dbReference type="ARBA" id="ARBA00008045"/>
    </source>
</evidence>
<dbReference type="PANTHER" id="PTHR13303">
    <property type="entry name" value="PREFOLDIN SUBUNIT 2"/>
    <property type="match status" value="1"/>
</dbReference>
<organism evidence="4 5">
    <name type="scientific">Cryptococcus deuterogattii (strain R265)</name>
    <name type="common">Cryptococcus gattii VGII (strain R265)</name>
    <dbReference type="NCBI Taxonomy" id="294750"/>
    <lineage>
        <taxon>Eukaryota</taxon>
        <taxon>Fungi</taxon>
        <taxon>Dikarya</taxon>
        <taxon>Basidiomycota</taxon>
        <taxon>Agaricomycotina</taxon>
        <taxon>Tremellomycetes</taxon>
        <taxon>Tremellales</taxon>
        <taxon>Cryptococcaceae</taxon>
        <taxon>Cryptococcus</taxon>
        <taxon>Cryptococcus gattii species complex</taxon>
    </lineage>
</organism>
<dbReference type="RefSeq" id="XP_062881509.1">
    <property type="nucleotide sequence ID" value="XM_063025554.1"/>
</dbReference>
<dbReference type="InterPro" id="IPR027235">
    <property type="entry name" value="PFD2"/>
</dbReference>
<feature type="coiled-coil region" evidence="3">
    <location>
        <begin position="16"/>
        <end position="43"/>
    </location>
</feature>
<dbReference type="AlphaFoldDB" id="A0A095C4R1"/>
<dbReference type="Proteomes" id="UP000029445">
    <property type="component" value="Chromosome 3"/>
</dbReference>
<dbReference type="EMBL" id="CP025761">
    <property type="protein sequence ID" value="KGB75567.1"/>
    <property type="molecule type" value="Genomic_DNA"/>
</dbReference>
<dbReference type="OMA" id="CFKMIGG"/>
<dbReference type="HOGENOM" id="CLU_113004_1_0_1"/>
<dbReference type="GO" id="GO:0006457">
    <property type="term" value="P:protein folding"/>
    <property type="evidence" value="ECO:0007669"/>
    <property type="project" value="InterPro"/>
</dbReference>
<dbReference type="KEGG" id="cdeu:CNBG_1405"/>
<evidence type="ECO:0000256" key="2">
    <source>
        <dbReference type="ARBA" id="ARBA00023186"/>
    </source>
</evidence>
<dbReference type="GeneID" id="88177828"/>
<dbReference type="VEuPathDB" id="FungiDB:CNBG_1405"/>
<dbReference type="STRING" id="294750.A0A095C4R1"/>
<comment type="similarity">
    <text evidence="1">Belongs to the prefoldin subunit beta family.</text>
</comment>
<evidence type="ECO:0000313" key="5">
    <source>
        <dbReference type="Proteomes" id="UP000029445"/>
    </source>
</evidence>
<keyword evidence="3" id="KW-0175">Coiled coil</keyword>
<dbReference type="GO" id="GO:0051082">
    <property type="term" value="F:unfolded protein binding"/>
    <property type="evidence" value="ECO:0007669"/>
    <property type="project" value="InterPro"/>
</dbReference>
<keyword evidence="5" id="KW-1185">Reference proteome</keyword>
<evidence type="ECO:0000313" key="4">
    <source>
        <dbReference type="EMBL" id="KGB75567.1"/>
    </source>
</evidence>